<organism evidence="1 2">
    <name type="scientific">Bacillus norwichensis</name>
    <dbReference type="NCBI Taxonomy" id="2762217"/>
    <lineage>
        <taxon>Bacteria</taxon>
        <taxon>Bacillati</taxon>
        <taxon>Bacillota</taxon>
        <taxon>Bacilli</taxon>
        <taxon>Bacillales</taxon>
        <taxon>Bacillaceae</taxon>
        <taxon>Bacillus</taxon>
    </lineage>
</organism>
<evidence type="ECO:0000313" key="2">
    <source>
        <dbReference type="Proteomes" id="UP000648182"/>
    </source>
</evidence>
<dbReference type="EMBL" id="JACSPV010000041">
    <property type="protein sequence ID" value="MBD8006932.1"/>
    <property type="molecule type" value="Genomic_DNA"/>
</dbReference>
<evidence type="ECO:0000313" key="1">
    <source>
        <dbReference type="EMBL" id="MBD8006932.1"/>
    </source>
</evidence>
<dbReference type="RefSeq" id="WP_191815222.1">
    <property type="nucleotide sequence ID" value="NZ_JACSPV010000041.1"/>
</dbReference>
<sequence length="193" mass="21720">MSTEYAFEKFIINVGPHRRIDPSNGYVFFMCEHKEGDQTEFVTTLKTKQEYVIYPLREEKNTDLINFLKEKSNDILKSTEPQYKTELDPETLKSEVITFVEQDLTPSDDTVMNFDFSGFFNHVVDKVKEVGQTIEKGLETAGEAIKQGAETVGKGIVNVAKEMAHESLATKIANGVATVIVAETRKNGSENEE</sequence>
<accession>A0ABR8VQ88</accession>
<name>A0ABR8VQ88_9BACI</name>
<protein>
    <submittedName>
        <fullName evidence="1">Uncharacterized protein</fullName>
    </submittedName>
</protein>
<dbReference type="Proteomes" id="UP000648182">
    <property type="component" value="Unassembled WGS sequence"/>
</dbReference>
<keyword evidence="2" id="KW-1185">Reference proteome</keyword>
<gene>
    <name evidence="1" type="ORF">H9631_17850</name>
</gene>
<proteinExistence type="predicted"/>
<reference evidence="1 2" key="1">
    <citation type="submission" date="2020-08" db="EMBL/GenBank/DDBJ databases">
        <title>A Genomic Blueprint of the Chicken Gut Microbiome.</title>
        <authorList>
            <person name="Gilroy R."/>
            <person name="Ravi A."/>
            <person name="Getino M."/>
            <person name="Pursley I."/>
            <person name="Horton D.L."/>
            <person name="Alikhan N.-F."/>
            <person name="Baker D."/>
            <person name="Gharbi K."/>
            <person name="Hall N."/>
            <person name="Watson M."/>
            <person name="Adriaenssens E.M."/>
            <person name="Foster-Nyarko E."/>
            <person name="Jarju S."/>
            <person name="Secka A."/>
            <person name="Antonio M."/>
            <person name="Oren A."/>
            <person name="Chaudhuri R."/>
            <person name="La Ragione R.M."/>
            <person name="Hildebrand F."/>
            <person name="Pallen M.J."/>
        </authorList>
    </citation>
    <scope>NUCLEOTIDE SEQUENCE [LARGE SCALE GENOMIC DNA]</scope>
    <source>
        <strain evidence="1 2">Sa1BUA2</strain>
    </source>
</reference>
<comment type="caution">
    <text evidence="1">The sequence shown here is derived from an EMBL/GenBank/DDBJ whole genome shotgun (WGS) entry which is preliminary data.</text>
</comment>